<sequence>MKKPHALRAFLAGAVPALQTDPQRLKMFVQGGHIVARSGETLSFEYRYTVRLILLDFAGDLDLIAVPLLAWLHTYQNELFQNKERAAKAIRFIAEPLADNLIDLEIEVDMTEAVAVEEGRDEQGRQTLTTSHRGETYSPKPYAEGDYTLYLGGKIGAEWHTTQGIG</sequence>
<dbReference type="EMBL" id="CP054840">
    <property type="protein sequence ID" value="QKV52649.1"/>
    <property type="molecule type" value="Genomic_DNA"/>
</dbReference>
<evidence type="ECO:0000313" key="2">
    <source>
        <dbReference type="EMBL" id="QKV52649.1"/>
    </source>
</evidence>
<name>A0A6N1WZR9_9BURK</name>
<gene>
    <name evidence="2" type="ORF">HUK68_06880</name>
</gene>
<dbReference type="RefSeq" id="WP_175503528.1">
    <property type="nucleotide sequence ID" value="NZ_CP054840.1"/>
</dbReference>
<evidence type="ECO:0000256" key="1">
    <source>
        <dbReference type="SAM" id="MobiDB-lite"/>
    </source>
</evidence>
<feature type="region of interest" description="Disordered" evidence="1">
    <location>
        <begin position="117"/>
        <end position="140"/>
    </location>
</feature>
<protein>
    <submittedName>
        <fullName evidence="2">Phage tail protein</fullName>
    </submittedName>
</protein>
<dbReference type="KEGG" id="aant:HUK68_06880"/>
<dbReference type="Proteomes" id="UP000509579">
    <property type="component" value="Chromosome"/>
</dbReference>
<reference evidence="2 3" key="1">
    <citation type="submission" date="2020-06" db="EMBL/GenBank/DDBJ databases">
        <title>Acidovorax antarctica sp. nov., isolated from Corinth ice sheet soil, Antarctic Fields Peninsula.</title>
        <authorList>
            <person name="Xu Q."/>
            <person name="Peng F."/>
        </authorList>
    </citation>
    <scope>NUCLEOTIDE SEQUENCE [LARGE SCALE GENOMIC DNA]</scope>
    <source>
        <strain evidence="2 3">16-35-5</strain>
    </source>
</reference>
<keyword evidence="3" id="KW-1185">Reference proteome</keyword>
<dbReference type="Pfam" id="PF06891">
    <property type="entry name" value="P2_Phage_GpR"/>
    <property type="match status" value="1"/>
</dbReference>
<evidence type="ECO:0000313" key="3">
    <source>
        <dbReference type="Proteomes" id="UP000509579"/>
    </source>
</evidence>
<organism evidence="2 3">
    <name type="scientific">Comamonas antarctica</name>
    <dbReference type="NCBI Taxonomy" id="2743470"/>
    <lineage>
        <taxon>Bacteria</taxon>
        <taxon>Pseudomonadati</taxon>
        <taxon>Pseudomonadota</taxon>
        <taxon>Betaproteobacteria</taxon>
        <taxon>Burkholderiales</taxon>
        <taxon>Comamonadaceae</taxon>
        <taxon>Comamonas</taxon>
    </lineage>
</organism>
<accession>A0A6N1WZR9</accession>
<dbReference type="InterPro" id="IPR009678">
    <property type="entry name" value="Phage_tail_completion_R"/>
</dbReference>
<dbReference type="AlphaFoldDB" id="A0A6N1WZR9"/>
<proteinExistence type="predicted"/>